<dbReference type="GO" id="GO:0006465">
    <property type="term" value="P:signal peptide processing"/>
    <property type="evidence" value="ECO:0007669"/>
    <property type="project" value="TreeGrafter"/>
</dbReference>
<evidence type="ECO:0000256" key="1">
    <source>
        <dbReference type="ARBA" id="ARBA00005801"/>
    </source>
</evidence>
<sequence>MPGEISDPIVLAASLVLFAALAALAIIDWRTYRLPDAITLPLIAAGIGAAFLLGRPVLLHLAGAAAGYFAFVAIEMSYRRLRGRDGLGRGDAKLLAAGGAWCSVAALPVIVLIASFTALCCVVVLRLTGRSIDGMTMLAFGPFLALAIGLVWAIQRLVPGFPLFL</sequence>
<reference evidence="5 6" key="1">
    <citation type="journal article" date="2017" name="Int. J. Syst. Evol. Microbiol.">
        <title>Marinicauda algicola sp. nov., isolated from a marine red alga Rhodosorus marinus.</title>
        <authorList>
            <person name="Jeong S.E."/>
            <person name="Jeon S.H."/>
            <person name="Chun B.H."/>
            <person name="Kim D.W."/>
            <person name="Jeon C.O."/>
        </authorList>
    </citation>
    <scope>NUCLEOTIDE SEQUENCE [LARGE SCALE GENOMIC DNA]</scope>
    <source>
        <strain evidence="5 6">JCM 31718</strain>
    </source>
</reference>
<protein>
    <submittedName>
        <fullName evidence="5">Prepilin peptidase</fullName>
    </submittedName>
</protein>
<evidence type="ECO:0000256" key="3">
    <source>
        <dbReference type="SAM" id="Phobius"/>
    </source>
</evidence>
<keyword evidence="6" id="KW-1185">Reference proteome</keyword>
<dbReference type="Proteomes" id="UP000308054">
    <property type="component" value="Unassembled WGS sequence"/>
</dbReference>
<accession>A0A4V3RYH2</accession>
<evidence type="ECO:0000313" key="5">
    <source>
        <dbReference type="EMBL" id="TGY90379.1"/>
    </source>
</evidence>
<dbReference type="InterPro" id="IPR014032">
    <property type="entry name" value="Peptidase_A24A_bac"/>
</dbReference>
<dbReference type="Pfam" id="PF01478">
    <property type="entry name" value="Peptidase_A24"/>
    <property type="match status" value="1"/>
</dbReference>
<comment type="caution">
    <text evidence="5">The sequence shown here is derived from an EMBL/GenBank/DDBJ whole genome shotgun (WGS) entry which is preliminary data.</text>
</comment>
<dbReference type="OrthoDB" id="9789291at2"/>
<comment type="similarity">
    <text evidence="1 2">Belongs to the peptidase A24 family.</text>
</comment>
<organism evidence="5 6">
    <name type="scientific">Marinicauda algicola</name>
    <dbReference type="NCBI Taxonomy" id="2029849"/>
    <lineage>
        <taxon>Bacteria</taxon>
        <taxon>Pseudomonadati</taxon>
        <taxon>Pseudomonadota</taxon>
        <taxon>Alphaproteobacteria</taxon>
        <taxon>Maricaulales</taxon>
        <taxon>Maricaulaceae</taxon>
        <taxon>Marinicauda</taxon>
    </lineage>
</organism>
<dbReference type="AlphaFoldDB" id="A0A4V3RYH2"/>
<feature type="transmembrane region" description="Helical" evidence="3">
    <location>
        <begin position="137"/>
        <end position="155"/>
    </location>
</feature>
<dbReference type="RefSeq" id="WP_135994878.1">
    <property type="nucleotide sequence ID" value="NZ_CP071057.1"/>
</dbReference>
<keyword evidence="3" id="KW-1133">Transmembrane helix</keyword>
<proteinExistence type="inferred from homology"/>
<feature type="transmembrane region" description="Helical" evidence="3">
    <location>
        <begin position="58"/>
        <end position="78"/>
    </location>
</feature>
<dbReference type="GO" id="GO:0005886">
    <property type="term" value="C:plasma membrane"/>
    <property type="evidence" value="ECO:0007669"/>
    <property type="project" value="TreeGrafter"/>
</dbReference>
<dbReference type="Gene3D" id="1.20.120.1220">
    <property type="match status" value="1"/>
</dbReference>
<keyword evidence="3" id="KW-0472">Membrane</keyword>
<dbReference type="PANTHER" id="PTHR30487">
    <property type="entry name" value="TYPE 4 PREPILIN-LIKE PROTEINS LEADER PEPTIDE-PROCESSING ENZYME"/>
    <property type="match status" value="1"/>
</dbReference>
<dbReference type="PRINTS" id="PR00864">
    <property type="entry name" value="PREPILNPTASE"/>
</dbReference>
<feature type="domain" description="Prepilin type IV endopeptidase peptidase" evidence="4">
    <location>
        <begin position="15"/>
        <end position="122"/>
    </location>
</feature>
<evidence type="ECO:0000256" key="2">
    <source>
        <dbReference type="RuleBase" id="RU003793"/>
    </source>
</evidence>
<gene>
    <name evidence="5" type="ORF">E5163_04460</name>
</gene>
<dbReference type="GO" id="GO:0004190">
    <property type="term" value="F:aspartic-type endopeptidase activity"/>
    <property type="evidence" value="ECO:0007669"/>
    <property type="project" value="InterPro"/>
</dbReference>
<evidence type="ECO:0000313" key="6">
    <source>
        <dbReference type="Proteomes" id="UP000308054"/>
    </source>
</evidence>
<keyword evidence="3" id="KW-0812">Transmembrane</keyword>
<dbReference type="PANTHER" id="PTHR30487:SF0">
    <property type="entry name" value="PREPILIN LEADER PEPTIDASE_N-METHYLTRANSFERASE-RELATED"/>
    <property type="match status" value="1"/>
</dbReference>
<evidence type="ECO:0000259" key="4">
    <source>
        <dbReference type="Pfam" id="PF01478"/>
    </source>
</evidence>
<feature type="transmembrane region" description="Helical" evidence="3">
    <location>
        <begin position="35"/>
        <end position="53"/>
    </location>
</feature>
<feature type="transmembrane region" description="Helical" evidence="3">
    <location>
        <begin position="98"/>
        <end position="125"/>
    </location>
</feature>
<dbReference type="InterPro" id="IPR000045">
    <property type="entry name" value="Prepilin_IV_endopep_pep"/>
</dbReference>
<dbReference type="InterPro" id="IPR050882">
    <property type="entry name" value="Prepilin_peptidase/N-MTase"/>
</dbReference>
<dbReference type="EMBL" id="SRXW01000001">
    <property type="protein sequence ID" value="TGY90379.1"/>
    <property type="molecule type" value="Genomic_DNA"/>
</dbReference>
<name>A0A4V3RYH2_9PROT</name>